<keyword evidence="2" id="KW-0547">Nucleotide-binding</keyword>
<dbReference type="PANTHER" id="PTHR43134">
    <property type="entry name" value="SIGNAL RECOGNITION PARTICLE RECEPTOR SUBUNIT ALPHA"/>
    <property type="match status" value="1"/>
</dbReference>
<dbReference type="SMART" id="SM00962">
    <property type="entry name" value="SRP54"/>
    <property type="match status" value="1"/>
</dbReference>
<dbReference type="GO" id="GO:0005789">
    <property type="term" value="C:endoplasmic reticulum membrane"/>
    <property type="evidence" value="ECO:0007669"/>
    <property type="project" value="TreeGrafter"/>
</dbReference>
<dbReference type="GO" id="GO:0003924">
    <property type="term" value="F:GTPase activity"/>
    <property type="evidence" value="ECO:0007669"/>
    <property type="project" value="TreeGrafter"/>
</dbReference>
<evidence type="ECO:0000256" key="2">
    <source>
        <dbReference type="ARBA" id="ARBA00022741"/>
    </source>
</evidence>
<reference evidence="7" key="1">
    <citation type="submission" date="2021-01" db="EMBL/GenBank/DDBJ databases">
        <authorList>
            <person name="Corre E."/>
            <person name="Pelletier E."/>
            <person name="Niang G."/>
            <person name="Scheremetjew M."/>
            <person name="Finn R."/>
            <person name="Kale V."/>
            <person name="Holt S."/>
            <person name="Cochrane G."/>
            <person name="Meng A."/>
            <person name="Brown T."/>
            <person name="Cohen L."/>
        </authorList>
    </citation>
    <scope>NUCLEOTIDE SEQUENCE</scope>
    <source>
        <strain evidence="7">CCAP1064/1</strain>
    </source>
</reference>
<dbReference type="SUPFAM" id="SSF52540">
    <property type="entry name" value="P-loop containing nucleoside triphosphate hydrolases"/>
    <property type="match status" value="1"/>
</dbReference>
<comment type="similarity">
    <text evidence="1">Belongs to the GTP-binding SRP family.</text>
</comment>
<evidence type="ECO:0000313" key="7">
    <source>
        <dbReference type="EMBL" id="CAD8421739.1"/>
    </source>
</evidence>
<name>A0A7S0GFX4_9STRA</name>
<organism evidence="7">
    <name type="scientific">Proboscia inermis</name>
    <dbReference type="NCBI Taxonomy" id="420281"/>
    <lineage>
        <taxon>Eukaryota</taxon>
        <taxon>Sar</taxon>
        <taxon>Stramenopiles</taxon>
        <taxon>Ochrophyta</taxon>
        <taxon>Bacillariophyta</taxon>
        <taxon>Coscinodiscophyceae</taxon>
        <taxon>Rhizosoleniophycidae</taxon>
        <taxon>Rhizosoleniales</taxon>
        <taxon>Rhizosoleniaceae</taxon>
        <taxon>Proboscia</taxon>
    </lineage>
</organism>
<comment type="subcellular location">
    <subcellularLocation>
        <location evidence="5">Endomembrane system</location>
        <topology evidence="5">Peripheral membrane protein</topology>
        <orientation evidence="5">Cytoplasmic side</orientation>
    </subcellularLocation>
</comment>
<gene>
    <name evidence="7" type="ORF">PINE0816_LOCUS17895</name>
</gene>
<evidence type="ECO:0000259" key="6">
    <source>
        <dbReference type="SMART" id="SM00962"/>
    </source>
</evidence>
<evidence type="ECO:0000256" key="3">
    <source>
        <dbReference type="ARBA" id="ARBA00023134"/>
    </source>
</evidence>
<proteinExistence type="inferred from homology"/>
<keyword evidence="4" id="KW-0472">Membrane</keyword>
<dbReference type="AlphaFoldDB" id="A0A7S0GFX4"/>
<dbReference type="InterPro" id="IPR000897">
    <property type="entry name" value="SRP54_GTPase_dom"/>
</dbReference>
<evidence type="ECO:0000256" key="4">
    <source>
        <dbReference type="ARBA" id="ARBA00023136"/>
    </source>
</evidence>
<sequence>MNAKKLRCCFFKRDPVSVTVAIAQAKERENDVVLVDTVGRMQNNNPLINALAKLAEKIDPDLVCFMGGALLRNVGIDQLKMFDSALSSRSGASSVKARHMNGLC</sequence>
<dbReference type="GO" id="GO:0005525">
    <property type="term" value="F:GTP binding"/>
    <property type="evidence" value="ECO:0007669"/>
    <property type="project" value="UniProtKB-KW"/>
</dbReference>
<feature type="domain" description="SRP54-type proteins GTP-binding" evidence="6">
    <location>
        <begin position="2"/>
        <end position="102"/>
    </location>
</feature>
<dbReference type="GO" id="GO:0006614">
    <property type="term" value="P:SRP-dependent cotranslational protein targeting to membrane"/>
    <property type="evidence" value="ECO:0007669"/>
    <property type="project" value="InterPro"/>
</dbReference>
<dbReference type="EMBL" id="HBEL01038478">
    <property type="protein sequence ID" value="CAD8421739.1"/>
    <property type="molecule type" value="Transcribed_RNA"/>
</dbReference>
<dbReference type="PANTHER" id="PTHR43134:SF1">
    <property type="entry name" value="SIGNAL RECOGNITION PARTICLE RECEPTOR SUBUNIT ALPHA"/>
    <property type="match status" value="1"/>
</dbReference>
<dbReference type="Pfam" id="PF00448">
    <property type="entry name" value="SRP54"/>
    <property type="match status" value="1"/>
</dbReference>
<protein>
    <recommendedName>
        <fullName evidence="6">SRP54-type proteins GTP-binding domain-containing protein</fullName>
    </recommendedName>
</protein>
<evidence type="ECO:0000256" key="5">
    <source>
        <dbReference type="ARBA" id="ARBA00029433"/>
    </source>
</evidence>
<dbReference type="Gene3D" id="3.40.50.300">
    <property type="entry name" value="P-loop containing nucleotide triphosphate hydrolases"/>
    <property type="match status" value="1"/>
</dbReference>
<dbReference type="GO" id="GO:0005047">
    <property type="term" value="F:signal recognition particle binding"/>
    <property type="evidence" value="ECO:0007669"/>
    <property type="project" value="TreeGrafter"/>
</dbReference>
<evidence type="ECO:0000256" key="1">
    <source>
        <dbReference type="ARBA" id="ARBA00008531"/>
    </source>
</evidence>
<keyword evidence="3" id="KW-0342">GTP-binding</keyword>
<accession>A0A7S0GFX4</accession>
<dbReference type="InterPro" id="IPR027417">
    <property type="entry name" value="P-loop_NTPase"/>
</dbReference>